<evidence type="ECO:0000256" key="4">
    <source>
        <dbReference type="ARBA" id="ARBA00022614"/>
    </source>
</evidence>
<evidence type="ECO:0000256" key="10">
    <source>
        <dbReference type="ARBA" id="ARBA00023170"/>
    </source>
</evidence>
<keyword evidence="10" id="KW-0675">Receptor</keyword>
<evidence type="ECO:0000256" key="2">
    <source>
        <dbReference type="ARBA" id="ARBA00009592"/>
    </source>
</evidence>
<keyword evidence="11" id="KW-0325">Glycoprotein</keyword>
<keyword evidence="7" id="KW-0677">Repeat</keyword>
<gene>
    <name evidence="14" type="ORF">QN277_018609</name>
</gene>
<dbReference type="PRINTS" id="PR00019">
    <property type="entry name" value="LEURICHRPT"/>
</dbReference>
<dbReference type="InterPro" id="IPR032675">
    <property type="entry name" value="LRR_dom_sf"/>
</dbReference>
<dbReference type="AlphaFoldDB" id="A0AAE1JWX0"/>
<dbReference type="SUPFAM" id="SSF52047">
    <property type="entry name" value="RNI-like"/>
    <property type="match status" value="1"/>
</dbReference>
<dbReference type="FunFam" id="3.80.10.10:FF:000213">
    <property type="entry name" value="Tyrosine-sulfated glycopeptide receptor 1"/>
    <property type="match status" value="1"/>
</dbReference>
<comment type="subcellular location">
    <subcellularLocation>
        <location evidence="1">Cell membrane</location>
        <topology evidence="1">Single-pass type I membrane protein</topology>
    </subcellularLocation>
</comment>
<protein>
    <recommendedName>
        <fullName evidence="13">Leucine-rich repeat-containing N-terminal plant-type domain-containing protein</fullName>
    </recommendedName>
</protein>
<reference evidence="14" key="1">
    <citation type="submission" date="2023-10" db="EMBL/GenBank/DDBJ databases">
        <title>Chromosome-level genome of the transformable northern wattle, Acacia crassicarpa.</title>
        <authorList>
            <person name="Massaro I."/>
            <person name="Sinha N.R."/>
            <person name="Poethig S."/>
            <person name="Leichty A.R."/>
        </authorList>
    </citation>
    <scope>NUCLEOTIDE SEQUENCE</scope>
    <source>
        <strain evidence="14">Acra3RX</strain>
        <tissue evidence="14">Leaf</tissue>
    </source>
</reference>
<evidence type="ECO:0000256" key="11">
    <source>
        <dbReference type="ARBA" id="ARBA00023180"/>
    </source>
</evidence>
<dbReference type="PROSITE" id="PS51450">
    <property type="entry name" value="LRR"/>
    <property type="match status" value="1"/>
</dbReference>
<dbReference type="InterPro" id="IPR046956">
    <property type="entry name" value="RLP23-like"/>
</dbReference>
<dbReference type="PANTHER" id="PTHR48063">
    <property type="entry name" value="LRR RECEPTOR-LIKE KINASE"/>
    <property type="match status" value="1"/>
</dbReference>
<dbReference type="SMART" id="SM00369">
    <property type="entry name" value="LRR_TYP"/>
    <property type="match status" value="7"/>
</dbReference>
<keyword evidence="6" id="KW-0732">Signal</keyword>
<comment type="similarity">
    <text evidence="2">Belongs to the RLP family.</text>
</comment>
<dbReference type="GO" id="GO:0005886">
    <property type="term" value="C:plasma membrane"/>
    <property type="evidence" value="ECO:0007669"/>
    <property type="project" value="UniProtKB-SubCell"/>
</dbReference>
<evidence type="ECO:0000256" key="12">
    <source>
        <dbReference type="SAM" id="Phobius"/>
    </source>
</evidence>
<dbReference type="Proteomes" id="UP001293593">
    <property type="component" value="Unassembled WGS sequence"/>
</dbReference>
<sequence>MFKQGVVDPSNRISSWSSLQDCCLHWEGVSCDDDRVVRLDLESYNSEILRGEINFASLLSLDFLEVLNLKDNDFERISMPSINNSVATHTHLLPNSSKLSELNLSYNIHLHIDKLHYLLSRLPPLTSLDISGIHLPSATNWAQVLASLPLEELFLYDCNLTSSVLSLEYANFSSLSTLDLGLNDFTYGLPNWLFNLSEQLYYIGLSQCNVRGQLSDFSDFRQLYSLDLSNNKLKGSIPDWIGQLDSLGDLDLSNNSFHGSFPSNLVNFSYLDISFNDLSGTLPKILGRNESIGADRRPEIFLSSNKFKGQLPQVSDTVYALDLADNSFSGPLSSLLCDHSDINSLSYLDLSNNYLTQELPDCWSNWTFLSDIFLGNNQLVGQVPLAMGSSLRYLRALDLQNNGFSGHIPWTFHECTSLLLINLEGNNFSGSIQTWMPQNVSVVILRSNQFSGTIPPQLCTLSKLIVLDLANNKLSGSIPRCLSIITGFSSVLDEWYLRLDINRFHQRETMPLRRYLKIDLHTKGQQLEYQKNLRLLRIIDLSANKLSGEIPVQLFKLTKLNSLNLSNNHLIGDIPNQIGELKDLESLDFSNNHLHGNIPQSMSSLSFLSVLNLSHNNFSGKIPLGTQLQGFDAWSYTGNPELCGPPLQKKCTIPEKPDNIEQVEGNDYDTFLKSLYLGMGVGFAVGFWVVCGSLFLNREWRHTYFRFFDGVIDRIYVVVAIKLQRFL</sequence>
<dbReference type="FunFam" id="3.80.10.10:FF:000041">
    <property type="entry name" value="LRR receptor-like serine/threonine-protein kinase ERECTA"/>
    <property type="match status" value="1"/>
</dbReference>
<feature type="domain" description="Leucine-rich repeat-containing N-terminal plant-type" evidence="13">
    <location>
        <begin position="2"/>
        <end position="32"/>
    </location>
</feature>
<organism evidence="14 15">
    <name type="scientific">Acacia crassicarpa</name>
    <name type="common">northern wattle</name>
    <dbReference type="NCBI Taxonomy" id="499986"/>
    <lineage>
        <taxon>Eukaryota</taxon>
        <taxon>Viridiplantae</taxon>
        <taxon>Streptophyta</taxon>
        <taxon>Embryophyta</taxon>
        <taxon>Tracheophyta</taxon>
        <taxon>Spermatophyta</taxon>
        <taxon>Magnoliopsida</taxon>
        <taxon>eudicotyledons</taxon>
        <taxon>Gunneridae</taxon>
        <taxon>Pentapetalae</taxon>
        <taxon>rosids</taxon>
        <taxon>fabids</taxon>
        <taxon>Fabales</taxon>
        <taxon>Fabaceae</taxon>
        <taxon>Caesalpinioideae</taxon>
        <taxon>mimosoid clade</taxon>
        <taxon>Acacieae</taxon>
        <taxon>Acacia</taxon>
    </lineage>
</organism>
<comment type="caution">
    <text evidence="14">The sequence shown here is derived from an EMBL/GenBank/DDBJ whole genome shotgun (WGS) entry which is preliminary data.</text>
</comment>
<evidence type="ECO:0000256" key="5">
    <source>
        <dbReference type="ARBA" id="ARBA00022692"/>
    </source>
</evidence>
<evidence type="ECO:0000256" key="7">
    <source>
        <dbReference type="ARBA" id="ARBA00022737"/>
    </source>
</evidence>
<dbReference type="Pfam" id="PF08263">
    <property type="entry name" value="LRRNT_2"/>
    <property type="match status" value="1"/>
</dbReference>
<evidence type="ECO:0000256" key="6">
    <source>
        <dbReference type="ARBA" id="ARBA00022729"/>
    </source>
</evidence>
<keyword evidence="5 12" id="KW-0812">Transmembrane</keyword>
<dbReference type="EMBL" id="JAWXYG010000004">
    <property type="protein sequence ID" value="KAK4275549.1"/>
    <property type="molecule type" value="Genomic_DNA"/>
</dbReference>
<evidence type="ECO:0000256" key="1">
    <source>
        <dbReference type="ARBA" id="ARBA00004251"/>
    </source>
</evidence>
<dbReference type="InterPro" id="IPR013210">
    <property type="entry name" value="LRR_N_plant-typ"/>
</dbReference>
<evidence type="ECO:0000256" key="3">
    <source>
        <dbReference type="ARBA" id="ARBA00022475"/>
    </source>
</evidence>
<evidence type="ECO:0000259" key="13">
    <source>
        <dbReference type="Pfam" id="PF08263"/>
    </source>
</evidence>
<dbReference type="Gene3D" id="3.80.10.10">
    <property type="entry name" value="Ribonuclease Inhibitor"/>
    <property type="match status" value="3"/>
</dbReference>
<proteinExistence type="inferred from homology"/>
<evidence type="ECO:0000313" key="15">
    <source>
        <dbReference type="Proteomes" id="UP001293593"/>
    </source>
</evidence>
<accession>A0AAE1JWX0</accession>
<feature type="transmembrane region" description="Helical" evidence="12">
    <location>
        <begin position="675"/>
        <end position="696"/>
    </location>
</feature>
<evidence type="ECO:0000313" key="14">
    <source>
        <dbReference type="EMBL" id="KAK4275549.1"/>
    </source>
</evidence>
<name>A0AAE1JWX0_9FABA</name>
<keyword evidence="9 12" id="KW-0472">Membrane</keyword>
<keyword evidence="8 12" id="KW-1133">Transmembrane helix</keyword>
<dbReference type="PANTHER" id="PTHR48063:SF52">
    <property type="entry name" value="LRR RECEPTOR-LIKE KINASE FAMILY PROTEIN"/>
    <property type="match status" value="1"/>
</dbReference>
<dbReference type="Pfam" id="PF00560">
    <property type="entry name" value="LRR_1"/>
    <property type="match status" value="10"/>
</dbReference>
<dbReference type="InterPro" id="IPR001611">
    <property type="entry name" value="Leu-rich_rpt"/>
</dbReference>
<evidence type="ECO:0000256" key="9">
    <source>
        <dbReference type="ARBA" id="ARBA00023136"/>
    </source>
</evidence>
<keyword evidence="15" id="KW-1185">Reference proteome</keyword>
<keyword evidence="4" id="KW-0433">Leucine-rich repeat</keyword>
<evidence type="ECO:0000256" key="8">
    <source>
        <dbReference type="ARBA" id="ARBA00022989"/>
    </source>
</evidence>
<keyword evidence="3" id="KW-1003">Cell membrane</keyword>
<dbReference type="SUPFAM" id="SSF52058">
    <property type="entry name" value="L domain-like"/>
    <property type="match status" value="1"/>
</dbReference>
<dbReference type="InterPro" id="IPR003591">
    <property type="entry name" value="Leu-rich_rpt_typical-subtyp"/>
</dbReference>